<dbReference type="Proteomes" id="UP000799444">
    <property type="component" value="Unassembled WGS sequence"/>
</dbReference>
<feature type="domain" description="Methyltransferase" evidence="1">
    <location>
        <begin position="45"/>
        <end position="140"/>
    </location>
</feature>
<name>A0A9P4QWW8_9PLEO</name>
<comment type="caution">
    <text evidence="2">The sequence shown here is derived from an EMBL/GenBank/DDBJ whole genome shotgun (WGS) entry which is preliminary data.</text>
</comment>
<accession>A0A9P4QWW8</accession>
<dbReference type="SUPFAM" id="SSF53335">
    <property type="entry name" value="S-adenosyl-L-methionine-dependent methyltransferases"/>
    <property type="match status" value="1"/>
</dbReference>
<organism evidence="2 3">
    <name type="scientific">Polyplosphaeria fusca</name>
    <dbReference type="NCBI Taxonomy" id="682080"/>
    <lineage>
        <taxon>Eukaryota</taxon>
        <taxon>Fungi</taxon>
        <taxon>Dikarya</taxon>
        <taxon>Ascomycota</taxon>
        <taxon>Pezizomycotina</taxon>
        <taxon>Dothideomycetes</taxon>
        <taxon>Pleosporomycetidae</taxon>
        <taxon>Pleosporales</taxon>
        <taxon>Tetraplosphaeriaceae</taxon>
        <taxon>Polyplosphaeria</taxon>
    </lineage>
</organism>
<dbReference type="CDD" id="cd02440">
    <property type="entry name" value="AdoMet_MTases"/>
    <property type="match status" value="1"/>
</dbReference>
<gene>
    <name evidence="2" type="ORF">EJ04DRAFT_297685</name>
</gene>
<sequence length="282" mass="30912">MSFDHIHHHVPPAQVIAQKYGLFASQVQHRLNVISAFDFGTSDRILEIGCGQGECTAVLAAALPKLKIDAVDPAPLDYGSPQTLGQAQTALKATNLGSRIQFHQNDPITLLSQAGEDSFDGAVLCHCLWYFSNEEEILQTLVAAKGKVKNLYVAEWALKATKPAAQAHVLAAMMRATCEAHIPDSDENIRTPVGPEAIKRLAQEAGWKLRKQDWIIPAEQLQDGGWEVDMLLYQGGQSFLRRAKDKIKEERIVVLLENMLEAVKNAASGGVCSMDVWVGVFT</sequence>
<keyword evidence="3" id="KW-1185">Reference proteome</keyword>
<dbReference type="InterPro" id="IPR029063">
    <property type="entry name" value="SAM-dependent_MTases_sf"/>
</dbReference>
<dbReference type="InterPro" id="IPR041698">
    <property type="entry name" value="Methyltransf_25"/>
</dbReference>
<dbReference type="AlphaFoldDB" id="A0A9P4QWW8"/>
<keyword evidence="2" id="KW-0808">Transferase</keyword>
<dbReference type="GO" id="GO:0008168">
    <property type="term" value="F:methyltransferase activity"/>
    <property type="evidence" value="ECO:0007669"/>
    <property type="project" value="UniProtKB-KW"/>
</dbReference>
<proteinExistence type="predicted"/>
<dbReference type="GO" id="GO:0032259">
    <property type="term" value="P:methylation"/>
    <property type="evidence" value="ECO:0007669"/>
    <property type="project" value="UniProtKB-KW"/>
</dbReference>
<dbReference type="Gene3D" id="3.40.50.150">
    <property type="entry name" value="Vaccinia Virus protein VP39"/>
    <property type="match status" value="1"/>
</dbReference>
<evidence type="ECO:0000313" key="3">
    <source>
        <dbReference type="Proteomes" id="UP000799444"/>
    </source>
</evidence>
<evidence type="ECO:0000259" key="1">
    <source>
        <dbReference type="Pfam" id="PF13649"/>
    </source>
</evidence>
<dbReference type="OrthoDB" id="8300214at2759"/>
<protein>
    <submittedName>
        <fullName evidence="2">S-adenosyl-L-methionine-dependent methyltransferase</fullName>
    </submittedName>
</protein>
<reference evidence="2" key="1">
    <citation type="journal article" date="2020" name="Stud. Mycol.">
        <title>101 Dothideomycetes genomes: a test case for predicting lifestyles and emergence of pathogens.</title>
        <authorList>
            <person name="Haridas S."/>
            <person name="Albert R."/>
            <person name="Binder M."/>
            <person name="Bloem J."/>
            <person name="Labutti K."/>
            <person name="Salamov A."/>
            <person name="Andreopoulos B."/>
            <person name="Baker S."/>
            <person name="Barry K."/>
            <person name="Bills G."/>
            <person name="Bluhm B."/>
            <person name="Cannon C."/>
            <person name="Castanera R."/>
            <person name="Culley D."/>
            <person name="Daum C."/>
            <person name="Ezra D."/>
            <person name="Gonzalez J."/>
            <person name="Henrissat B."/>
            <person name="Kuo A."/>
            <person name="Liang C."/>
            <person name="Lipzen A."/>
            <person name="Lutzoni F."/>
            <person name="Magnuson J."/>
            <person name="Mondo S."/>
            <person name="Nolan M."/>
            <person name="Ohm R."/>
            <person name="Pangilinan J."/>
            <person name="Park H.-J."/>
            <person name="Ramirez L."/>
            <person name="Alfaro M."/>
            <person name="Sun H."/>
            <person name="Tritt A."/>
            <person name="Yoshinaga Y."/>
            <person name="Zwiers L.-H."/>
            <person name="Turgeon B."/>
            <person name="Goodwin S."/>
            <person name="Spatafora J."/>
            <person name="Crous P."/>
            <person name="Grigoriev I."/>
        </authorList>
    </citation>
    <scope>NUCLEOTIDE SEQUENCE</scope>
    <source>
        <strain evidence="2">CBS 125425</strain>
    </source>
</reference>
<evidence type="ECO:0000313" key="2">
    <source>
        <dbReference type="EMBL" id="KAF2733000.1"/>
    </source>
</evidence>
<dbReference type="Pfam" id="PF13649">
    <property type="entry name" value="Methyltransf_25"/>
    <property type="match status" value="1"/>
</dbReference>
<keyword evidence="2" id="KW-0489">Methyltransferase</keyword>
<dbReference type="EMBL" id="ML996168">
    <property type="protein sequence ID" value="KAF2733000.1"/>
    <property type="molecule type" value="Genomic_DNA"/>
</dbReference>